<dbReference type="NCBIfam" id="NF002469">
    <property type="entry name" value="PRK01712.1"/>
    <property type="match status" value="1"/>
</dbReference>
<dbReference type="PANTHER" id="PTHR34984:SF1">
    <property type="entry name" value="CARBON STORAGE REGULATOR"/>
    <property type="match status" value="1"/>
</dbReference>
<dbReference type="AlphaFoldDB" id="A0A381XJC6"/>
<evidence type="ECO:0000256" key="3">
    <source>
        <dbReference type="ARBA" id="ARBA00022845"/>
    </source>
</evidence>
<dbReference type="InterPro" id="IPR036107">
    <property type="entry name" value="CsrA_sf"/>
</dbReference>
<evidence type="ECO:0008006" key="6">
    <source>
        <dbReference type="Google" id="ProtNLM"/>
    </source>
</evidence>
<organism evidence="5">
    <name type="scientific">marine metagenome</name>
    <dbReference type="NCBI Taxonomy" id="408172"/>
    <lineage>
        <taxon>unclassified sequences</taxon>
        <taxon>metagenomes</taxon>
        <taxon>ecological metagenomes</taxon>
    </lineage>
</organism>
<keyword evidence="3" id="KW-0810">Translation regulation</keyword>
<gene>
    <name evidence="5" type="ORF">METZ01_LOCUS117131</name>
</gene>
<name>A0A381XJC6_9ZZZZ</name>
<reference evidence="5" key="1">
    <citation type="submission" date="2018-05" db="EMBL/GenBank/DDBJ databases">
        <authorList>
            <person name="Lanie J.A."/>
            <person name="Ng W.-L."/>
            <person name="Kazmierczak K.M."/>
            <person name="Andrzejewski T.M."/>
            <person name="Davidsen T.M."/>
            <person name="Wayne K.J."/>
            <person name="Tettelin H."/>
            <person name="Glass J.I."/>
            <person name="Rusch D."/>
            <person name="Podicherti R."/>
            <person name="Tsui H.-C.T."/>
            <person name="Winkler M.E."/>
        </authorList>
    </citation>
    <scope>NUCLEOTIDE SEQUENCE</scope>
</reference>
<sequence length="76" mass="8545">MLVLSRKTNESIVIDGKIFLDILRLEGDSVKIGIKAPKHVTVLRREIYDEIRESNRAAATSPAKKDIQLILSKNKS</sequence>
<dbReference type="GO" id="GO:0045947">
    <property type="term" value="P:negative regulation of translational initiation"/>
    <property type="evidence" value="ECO:0007669"/>
    <property type="project" value="TreeGrafter"/>
</dbReference>
<dbReference type="InterPro" id="IPR003751">
    <property type="entry name" value="CsrA"/>
</dbReference>
<dbReference type="FunFam" id="2.60.40.4380:FF:000002">
    <property type="entry name" value="Translational regulator CsrA"/>
    <property type="match status" value="1"/>
</dbReference>
<proteinExistence type="inferred from homology"/>
<keyword evidence="2" id="KW-0678">Repressor</keyword>
<dbReference type="Pfam" id="PF02599">
    <property type="entry name" value="CsrA"/>
    <property type="match status" value="1"/>
</dbReference>
<accession>A0A381XJC6</accession>
<evidence type="ECO:0000313" key="5">
    <source>
        <dbReference type="EMBL" id="SVA64277.1"/>
    </source>
</evidence>
<evidence type="ECO:0000256" key="4">
    <source>
        <dbReference type="ARBA" id="ARBA00022884"/>
    </source>
</evidence>
<dbReference type="GO" id="GO:0005829">
    <property type="term" value="C:cytosol"/>
    <property type="evidence" value="ECO:0007669"/>
    <property type="project" value="TreeGrafter"/>
</dbReference>
<dbReference type="EMBL" id="UINC01015228">
    <property type="protein sequence ID" value="SVA64277.1"/>
    <property type="molecule type" value="Genomic_DNA"/>
</dbReference>
<dbReference type="GO" id="GO:0006402">
    <property type="term" value="P:mRNA catabolic process"/>
    <property type="evidence" value="ECO:0007669"/>
    <property type="project" value="InterPro"/>
</dbReference>
<dbReference type="NCBIfam" id="TIGR00202">
    <property type="entry name" value="csrA"/>
    <property type="match status" value="1"/>
</dbReference>
<dbReference type="HAMAP" id="MF_00167">
    <property type="entry name" value="CsrA"/>
    <property type="match status" value="1"/>
</dbReference>
<dbReference type="GO" id="GO:0006109">
    <property type="term" value="P:regulation of carbohydrate metabolic process"/>
    <property type="evidence" value="ECO:0007669"/>
    <property type="project" value="InterPro"/>
</dbReference>
<dbReference type="PANTHER" id="PTHR34984">
    <property type="entry name" value="CARBON STORAGE REGULATOR"/>
    <property type="match status" value="1"/>
</dbReference>
<protein>
    <recommendedName>
        <fullName evidence="6">Carbon storage regulator</fullName>
    </recommendedName>
</protein>
<dbReference type="Gene3D" id="2.60.40.4380">
    <property type="entry name" value="Translational regulator CsrA"/>
    <property type="match status" value="1"/>
</dbReference>
<dbReference type="SUPFAM" id="SSF117130">
    <property type="entry name" value="CsrA-like"/>
    <property type="match status" value="1"/>
</dbReference>
<evidence type="ECO:0000256" key="2">
    <source>
        <dbReference type="ARBA" id="ARBA00022491"/>
    </source>
</evidence>
<dbReference type="GO" id="GO:0048027">
    <property type="term" value="F:mRNA 5'-UTR binding"/>
    <property type="evidence" value="ECO:0007669"/>
    <property type="project" value="TreeGrafter"/>
</dbReference>
<evidence type="ECO:0000256" key="1">
    <source>
        <dbReference type="ARBA" id="ARBA00022490"/>
    </source>
</evidence>
<keyword evidence="4" id="KW-0694">RNA-binding</keyword>
<keyword evidence="1" id="KW-0963">Cytoplasm</keyword>